<comment type="subcellular location">
    <subcellularLocation>
        <location evidence="1">Membrane</location>
        <topology evidence="1">Multi-pass membrane protein</topology>
    </subcellularLocation>
</comment>
<organism evidence="7 8">
    <name type="scientific">Maribacter algarum</name>
    <name type="common">ex Zhang et al. 2020</name>
    <dbReference type="NCBI Taxonomy" id="2578118"/>
    <lineage>
        <taxon>Bacteria</taxon>
        <taxon>Pseudomonadati</taxon>
        <taxon>Bacteroidota</taxon>
        <taxon>Flavobacteriia</taxon>
        <taxon>Flavobacteriales</taxon>
        <taxon>Flavobacteriaceae</taxon>
        <taxon>Maribacter</taxon>
    </lineage>
</organism>
<dbReference type="GO" id="GO:0016020">
    <property type="term" value="C:membrane"/>
    <property type="evidence" value="ECO:0007669"/>
    <property type="project" value="UniProtKB-SubCell"/>
</dbReference>
<feature type="transmembrane region" description="Helical" evidence="5">
    <location>
        <begin position="403"/>
        <end position="423"/>
    </location>
</feature>
<name>A0A5S3PTA2_9FLAO</name>
<dbReference type="InterPro" id="IPR007016">
    <property type="entry name" value="O-antigen_ligase-rel_domated"/>
</dbReference>
<evidence type="ECO:0000256" key="5">
    <source>
        <dbReference type="SAM" id="Phobius"/>
    </source>
</evidence>
<evidence type="ECO:0000256" key="2">
    <source>
        <dbReference type="ARBA" id="ARBA00022692"/>
    </source>
</evidence>
<evidence type="ECO:0000256" key="3">
    <source>
        <dbReference type="ARBA" id="ARBA00022989"/>
    </source>
</evidence>
<evidence type="ECO:0000259" key="6">
    <source>
        <dbReference type="Pfam" id="PF04932"/>
    </source>
</evidence>
<dbReference type="PANTHER" id="PTHR37422">
    <property type="entry name" value="TEICHURONIC ACID BIOSYNTHESIS PROTEIN TUAE"/>
    <property type="match status" value="1"/>
</dbReference>
<evidence type="ECO:0000313" key="8">
    <source>
        <dbReference type="Proteomes" id="UP000310314"/>
    </source>
</evidence>
<comment type="caution">
    <text evidence="7">The sequence shown here is derived from an EMBL/GenBank/DDBJ whole genome shotgun (WGS) entry which is preliminary data.</text>
</comment>
<feature type="transmembrane region" description="Helical" evidence="5">
    <location>
        <begin position="43"/>
        <end position="63"/>
    </location>
</feature>
<feature type="transmembrane region" description="Helical" evidence="5">
    <location>
        <begin position="276"/>
        <end position="295"/>
    </location>
</feature>
<feature type="domain" description="O-antigen ligase-related" evidence="6">
    <location>
        <begin position="237"/>
        <end position="382"/>
    </location>
</feature>
<dbReference type="RefSeq" id="WP_138656158.1">
    <property type="nucleotide sequence ID" value="NZ_VATY01000001.1"/>
</dbReference>
<evidence type="ECO:0000256" key="1">
    <source>
        <dbReference type="ARBA" id="ARBA00004141"/>
    </source>
</evidence>
<sequence length="459" mass="52076">MIEYSDYFYFDLAEINITHFYIYFVFALLVASYLIFKSNSKHKVELFFISFYLLTGNLNNLLILKIPGLSLFEIQPIRLIYLLLGFLLLRKTFFSKNGQGISFKNTLPWYELALIGFLIFQTLSIVVNIFPTGLKVILDGFAFLIIIKGVGIMKDKASYALIGKSIIICAVITSIVAIIQLVIDPFFMRIGSARDAFGDVLRSNGIFSQEYHHSYYLIIAIAWVLTTVKKEVYKILLVTLFSFGVITSFMRMSWLVLALVLVTYFVYVRKTAIEKLMVLGLSMLALGLSVSIFYYQDIMNSALVKERLSDDIDGRKGYYTMVFNNYQKKPILGYGDRNNEVYYTGMLSITRNRDRAEGTVGGIHNGFLAVLFYYGIPALIFFTLFTVLSVVFHSQYIRMDDYFVIPFLSGIIFLVGNLTNSLVLLSDPGIIYAIHIGIGIGYMKLAKNQPKPLEPATGS</sequence>
<protein>
    <submittedName>
        <fullName evidence="7">O-antigen ligase family protein</fullName>
    </submittedName>
</protein>
<dbReference type="EMBL" id="VATY01000001">
    <property type="protein sequence ID" value="TMM58226.1"/>
    <property type="molecule type" value="Genomic_DNA"/>
</dbReference>
<evidence type="ECO:0000256" key="4">
    <source>
        <dbReference type="ARBA" id="ARBA00023136"/>
    </source>
</evidence>
<dbReference type="AlphaFoldDB" id="A0A5S3PTA2"/>
<reference evidence="7 8" key="1">
    <citation type="submission" date="2019-05" db="EMBL/GenBank/DDBJ databases">
        <authorList>
            <person name="Zhang J.-Y."/>
            <person name="Feg X."/>
            <person name="Du Z.-J."/>
        </authorList>
    </citation>
    <scope>NUCLEOTIDE SEQUENCE [LARGE SCALE GENOMIC DNA]</scope>
    <source>
        <strain evidence="7 8">RZ26</strain>
    </source>
</reference>
<accession>A0A5S3PTA2</accession>
<keyword evidence="8" id="KW-1185">Reference proteome</keyword>
<dbReference type="PANTHER" id="PTHR37422:SF13">
    <property type="entry name" value="LIPOPOLYSACCHARIDE BIOSYNTHESIS PROTEIN PA4999-RELATED"/>
    <property type="match status" value="1"/>
</dbReference>
<feature type="transmembrane region" description="Helical" evidence="5">
    <location>
        <begin position="371"/>
        <end position="391"/>
    </location>
</feature>
<keyword evidence="4 5" id="KW-0472">Membrane</keyword>
<keyword evidence="7" id="KW-0436">Ligase</keyword>
<feature type="transmembrane region" description="Helical" evidence="5">
    <location>
        <begin position="165"/>
        <end position="183"/>
    </location>
</feature>
<feature type="transmembrane region" description="Helical" evidence="5">
    <location>
        <begin position="20"/>
        <end position="36"/>
    </location>
</feature>
<feature type="transmembrane region" description="Helical" evidence="5">
    <location>
        <begin position="69"/>
        <end position="89"/>
    </location>
</feature>
<keyword evidence="2 5" id="KW-0812">Transmembrane</keyword>
<gene>
    <name evidence="7" type="ORF">FEE95_02015</name>
</gene>
<feature type="transmembrane region" description="Helical" evidence="5">
    <location>
        <begin position="136"/>
        <end position="153"/>
    </location>
</feature>
<evidence type="ECO:0000313" key="7">
    <source>
        <dbReference type="EMBL" id="TMM58226.1"/>
    </source>
</evidence>
<dbReference type="Pfam" id="PF04932">
    <property type="entry name" value="Wzy_C"/>
    <property type="match status" value="1"/>
</dbReference>
<feature type="transmembrane region" description="Helical" evidence="5">
    <location>
        <begin position="109"/>
        <end position="130"/>
    </location>
</feature>
<feature type="transmembrane region" description="Helical" evidence="5">
    <location>
        <begin position="235"/>
        <end position="264"/>
    </location>
</feature>
<proteinExistence type="predicted"/>
<dbReference type="OrthoDB" id="1416500at2"/>
<dbReference type="Proteomes" id="UP000310314">
    <property type="component" value="Unassembled WGS sequence"/>
</dbReference>
<dbReference type="GO" id="GO:0016874">
    <property type="term" value="F:ligase activity"/>
    <property type="evidence" value="ECO:0007669"/>
    <property type="project" value="UniProtKB-KW"/>
</dbReference>
<dbReference type="InterPro" id="IPR051533">
    <property type="entry name" value="WaaL-like"/>
</dbReference>
<keyword evidence="3 5" id="KW-1133">Transmembrane helix</keyword>